<dbReference type="EMBL" id="JBHSKX010000001">
    <property type="protein sequence ID" value="MFC5365309.1"/>
    <property type="molecule type" value="Genomic_DNA"/>
</dbReference>
<evidence type="ECO:0000256" key="1">
    <source>
        <dbReference type="SAM" id="MobiDB-lite"/>
    </source>
</evidence>
<comment type="caution">
    <text evidence="2">The sequence shown here is derived from an EMBL/GenBank/DDBJ whole genome shotgun (WGS) entry which is preliminary data.</text>
</comment>
<accession>A0ABD5R5I2</accession>
<evidence type="ECO:0000313" key="3">
    <source>
        <dbReference type="Proteomes" id="UP001596201"/>
    </source>
</evidence>
<proteinExistence type="predicted"/>
<dbReference type="AlphaFoldDB" id="A0ABD5R5I2"/>
<organism evidence="2 3">
    <name type="scientific">Salinirubrum litoreum</name>
    <dbReference type="NCBI Taxonomy" id="1126234"/>
    <lineage>
        <taxon>Archaea</taxon>
        <taxon>Methanobacteriati</taxon>
        <taxon>Methanobacteriota</taxon>
        <taxon>Stenosarchaea group</taxon>
        <taxon>Halobacteria</taxon>
        <taxon>Halobacteriales</taxon>
        <taxon>Haloferacaceae</taxon>
        <taxon>Salinirubrum</taxon>
    </lineage>
</organism>
<name>A0ABD5R5I2_9EURY</name>
<keyword evidence="3" id="KW-1185">Reference proteome</keyword>
<feature type="compositionally biased region" description="Polar residues" evidence="1">
    <location>
        <begin position="70"/>
        <end position="83"/>
    </location>
</feature>
<protein>
    <recommendedName>
        <fullName evidence="4">SipW-cognate class signal peptide</fullName>
    </recommendedName>
</protein>
<sequence length="129" mass="12678">MSADGRDRSIQKLTVLAAVGMVLLALGITGGNATYAYLADGETLGTANDPNVIATGNIASEPVTPGAGNTAPTTNAGNSSGSDRTCAGNTGAGDAGTDCTTASMLTVFGVPAIAAVRREYSLPASRRGS</sequence>
<feature type="region of interest" description="Disordered" evidence="1">
    <location>
        <begin position="56"/>
        <end position="93"/>
    </location>
</feature>
<evidence type="ECO:0008006" key="4">
    <source>
        <dbReference type="Google" id="ProtNLM"/>
    </source>
</evidence>
<gene>
    <name evidence="2" type="ORF">ACFPJ5_00040</name>
</gene>
<reference evidence="2 3" key="1">
    <citation type="journal article" date="2019" name="Int. J. Syst. Evol. Microbiol.">
        <title>The Global Catalogue of Microorganisms (GCM) 10K type strain sequencing project: providing services to taxonomists for standard genome sequencing and annotation.</title>
        <authorList>
            <consortium name="The Broad Institute Genomics Platform"/>
            <consortium name="The Broad Institute Genome Sequencing Center for Infectious Disease"/>
            <person name="Wu L."/>
            <person name="Ma J."/>
        </authorList>
    </citation>
    <scope>NUCLEOTIDE SEQUENCE [LARGE SCALE GENOMIC DNA]</scope>
    <source>
        <strain evidence="2 3">CGMCC 1.12237</strain>
    </source>
</reference>
<dbReference type="RefSeq" id="WP_227229395.1">
    <property type="nucleotide sequence ID" value="NZ_JAJCVJ010000001.1"/>
</dbReference>
<evidence type="ECO:0000313" key="2">
    <source>
        <dbReference type="EMBL" id="MFC5365309.1"/>
    </source>
</evidence>
<dbReference type="Proteomes" id="UP001596201">
    <property type="component" value="Unassembled WGS sequence"/>
</dbReference>